<sequence length="147" mass="15747">MSKGGVVQQVVLASIRYFAVCRDCAAQAEWWGVQALVGDELRWDVECLCATCGFAVAICDGDLPAHLRNRLLAEHGHATLRVAPPVQGAKVMRVLRAELGLDLTDVRAALERALTGTHSGTLPEVEHLARRLRASGIDATAEPPTVA</sequence>
<gene>
    <name evidence="1" type="ORF">B4N89_17315</name>
</gene>
<protein>
    <submittedName>
        <fullName evidence="1">Uncharacterized protein</fullName>
    </submittedName>
</protein>
<organism evidence="1 2">
    <name type="scientific">Embleya scabrispora</name>
    <dbReference type="NCBI Taxonomy" id="159449"/>
    <lineage>
        <taxon>Bacteria</taxon>
        <taxon>Bacillati</taxon>
        <taxon>Actinomycetota</taxon>
        <taxon>Actinomycetes</taxon>
        <taxon>Kitasatosporales</taxon>
        <taxon>Streptomycetaceae</taxon>
        <taxon>Embleya</taxon>
    </lineage>
</organism>
<dbReference type="OrthoDB" id="3693176at2"/>
<dbReference type="AlphaFoldDB" id="A0A1T3P854"/>
<name>A0A1T3P854_9ACTN</name>
<dbReference type="EMBL" id="MWQN01000001">
    <property type="protein sequence ID" value="OPC85095.1"/>
    <property type="molecule type" value="Genomic_DNA"/>
</dbReference>
<dbReference type="Proteomes" id="UP000190037">
    <property type="component" value="Unassembled WGS sequence"/>
</dbReference>
<keyword evidence="2" id="KW-1185">Reference proteome</keyword>
<comment type="caution">
    <text evidence="1">The sequence shown here is derived from an EMBL/GenBank/DDBJ whole genome shotgun (WGS) entry which is preliminary data.</text>
</comment>
<evidence type="ECO:0000313" key="2">
    <source>
        <dbReference type="Proteomes" id="UP000190037"/>
    </source>
</evidence>
<reference evidence="1 2" key="1">
    <citation type="submission" date="2017-03" db="EMBL/GenBank/DDBJ databases">
        <title>Draft genome sequence of Streptomyces scabrisporus NF3, endophyte isolated from Amphipterygium adstringens.</title>
        <authorList>
            <person name="Vazquez M."/>
            <person name="Ceapa C.D."/>
            <person name="Rodriguez Luna D."/>
            <person name="Sanchez Esquivel S."/>
        </authorList>
    </citation>
    <scope>NUCLEOTIDE SEQUENCE [LARGE SCALE GENOMIC DNA]</scope>
    <source>
        <strain evidence="1 2">NF3</strain>
    </source>
</reference>
<proteinExistence type="predicted"/>
<evidence type="ECO:0000313" key="1">
    <source>
        <dbReference type="EMBL" id="OPC85095.1"/>
    </source>
</evidence>
<accession>A0A1T3P854</accession>